<name>A0A319CP44_9EURO</name>
<evidence type="ECO:0000313" key="3">
    <source>
        <dbReference type="Proteomes" id="UP000248340"/>
    </source>
</evidence>
<gene>
    <name evidence="2" type="ORF">BO82DRAFT_350639</name>
</gene>
<dbReference type="EMBL" id="KZ821678">
    <property type="protein sequence ID" value="PYH85861.1"/>
    <property type="molecule type" value="Genomic_DNA"/>
</dbReference>
<keyword evidence="3" id="KW-1185">Reference proteome</keyword>
<protein>
    <submittedName>
        <fullName evidence="2">Uncharacterized protein</fullName>
    </submittedName>
</protein>
<organism evidence="2 3">
    <name type="scientific">Aspergillus uvarum CBS 121591</name>
    <dbReference type="NCBI Taxonomy" id="1448315"/>
    <lineage>
        <taxon>Eukaryota</taxon>
        <taxon>Fungi</taxon>
        <taxon>Dikarya</taxon>
        <taxon>Ascomycota</taxon>
        <taxon>Pezizomycotina</taxon>
        <taxon>Eurotiomycetes</taxon>
        <taxon>Eurotiomycetidae</taxon>
        <taxon>Eurotiales</taxon>
        <taxon>Aspergillaceae</taxon>
        <taxon>Aspergillus</taxon>
        <taxon>Aspergillus subgen. Circumdati</taxon>
    </lineage>
</organism>
<dbReference type="Proteomes" id="UP000248340">
    <property type="component" value="Unassembled WGS sequence"/>
</dbReference>
<dbReference type="OrthoDB" id="5330858at2759"/>
<feature type="region of interest" description="Disordered" evidence="1">
    <location>
        <begin position="648"/>
        <end position="673"/>
    </location>
</feature>
<dbReference type="GeneID" id="37136950"/>
<proteinExistence type="predicted"/>
<sequence>MELQPPSVLAQLPRPLHASTGKTHIGDVFSLAESKKRKRHEVVVAADGEAVNIYNIQTPKLVTSYAVPPQSSFTCQPCSVRRKIPSKAVVRRQTYIALKQQIKAFVEESGGNGSSAPVISSSSYSVSDSDSLVNFVGIVPGPSTEQEPEGSFDILAVHQDGRVRRLSPDLKTQRWSLKHSEVAKISSTHSVNACFLVEFEDAKKSLLKRRQDLTALALGSLTDNGVDEPSILLVVSHPNGSDPVKLSDVKVQMFSVPSDVTLPERRIDESQKMRHLLTISIPEVSGQETIERQGSQWYFHSGSAGLNLSFPHGHINFDLSQYAPTLTSKFILENETFSSIMRISPQSVIGAGQSMIAVYDTQYQSIQRSIAVSDVPASGSSSVKAPTTFVSYFARLGVALATKNNTLLAFDLSSSNLAAGPLKRPRDGLLIDAIGRGIGPSYAQSDLSSKKLRTEDAAVFGLTAKQTVRWTQLTNDLRECVKSNNASDFDTAVQRFFGAGDSKTLPGPGKFVNSELTLFLLTLIFSLKEDNSQNSKDTLSAPTASRLSIAIWPERTCQWLINIGHLSQANVEIALRRSIKPRILQPLPVGSFVQGLVDSDPTLQKLNSVLSGRVVLSTDELAYALRLFLDKARSSAIILEEARAKLLTSGETQPDHDEEMADSPTDPTTNSNALVTTTTTTTTTTTEPATLHDIYKGLNTTLHKLHTHPPAALTTALRSALTRSELISMVHHLRLCLATSGHTTRFTENPPTPISPDQTNPALALDTITTCLNAAIDAIGPSGWIAAAAASASGEPLADNSQDLIADIKSEISAALAGVEEATYLTGILREYLRYTNSVKATATTITTAVADTAVIPATEQNTVTPANVRYEKLNGADLVVFGAGDGEEGGASGEAAGKLLPLSLKAAAQDVSKTKVKKETGEVKARSNREIGYLRRKAVGKYSFERLFV</sequence>
<dbReference type="VEuPathDB" id="FungiDB:BO82DRAFT_350639"/>
<evidence type="ECO:0000313" key="2">
    <source>
        <dbReference type="EMBL" id="PYH85861.1"/>
    </source>
</evidence>
<accession>A0A319CP44</accession>
<dbReference type="STRING" id="1448315.A0A319CP44"/>
<dbReference type="AlphaFoldDB" id="A0A319CP44"/>
<dbReference type="RefSeq" id="XP_025496061.1">
    <property type="nucleotide sequence ID" value="XM_025634209.1"/>
</dbReference>
<evidence type="ECO:0000256" key="1">
    <source>
        <dbReference type="SAM" id="MobiDB-lite"/>
    </source>
</evidence>
<reference evidence="2 3" key="1">
    <citation type="submission" date="2016-12" db="EMBL/GenBank/DDBJ databases">
        <title>The genomes of Aspergillus section Nigri reveals drivers in fungal speciation.</title>
        <authorList>
            <consortium name="DOE Joint Genome Institute"/>
            <person name="Vesth T.C."/>
            <person name="Nybo J."/>
            <person name="Theobald S."/>
            <person name="Brandl J."/>
            <person name="Frisvad J.C."/>
            <person name="Nielsen K.F."/>
            <person name="Lyhne E.K."/>
            <person name="Kogle M.E."/>
            <person name="Kuo A."/>
            <person name="Riley R."/>
            <person name="Clum A."/>
            <person name="Nolan M."/>
            <person name="Lipzen A."/>
            <person name="Salamov A."/>
            <person name="Henrissat B."/>
            <person name="Wiebenga A."/>
            <person name="De Vries R.P."/>
            <person name="Grigoriev I.V."/>
            <person name="Mortensen U.H."/>
            <person name="Andersen M.R."/>
            <person name="Baker S.E."/>
        </authorList>
    </citation>
    <scope>NUCLEOTIDE SEQUENCE [LARGE SCALE GENOMIC DNA]</scope>
    <source>
        <strain evidence="2 3">CBS 121591</strain>
    </source>
</reference>